<proteinExistence type="predicted"/>
<gene>
    <name evidence="3" type="ORF">MNBD_DELTA03-239</name>
</gene>
<dbReference type="PANTHER" id="PTHR43566">
    <property type="entry name" value="CONSERVED PROTEIN"/>
    <property type="match status" value="1"/>
</dbReference>
<evidence type="ECO:0000259" key="1">
    <source>
        <dbReference type="Pfam" id="PF13173"/>
    </source>
</evidence>
<reference evidence="3" key="1">
    <citation type="submission" date="2018-06" db="EMBL/GenBank/DDBJ databases">
        <authorList>
            <person name="Zhirakovskaya E."/>
        </authorList>
    </citation>
    <scope>NUCLEOTIDE SEQUENCE</scope>
</reference>
<organism evidence="3">
    <name type="scientific">hydrothermal vent metagenome</name>
    <dbReference type="NCBI Taxonomy" id="652676"/>
    <lineage>
        <taxon>unclassified sequences</taxon>
        <taxon>metagenomes</taxon>
        <taxon>ecological metagenomes</taxon>
    </lineage>
</organism>
<dbReference type="Pfam" id="PF13173">
    <property type="entry name" value="AAA_14"/>
    <property type="match status" value="1"/>
</dbReference>
<dbReference type="InterPro" id="IPR041682">
    <property type="entry name" value="AAA_14"/>
</dbReference>
<dbReference type="Pfam" id="PF13635">
    <property type="entry name" value="DUF4143"/>
    <property type="match status" value="1"/>
</dbReference>
<dbReference type="InterPro" id="IPR027417">
    <property type="entry name" value="P-loop_NTPase"/>
</dbReference>
<feature type="domain" description="DUF4143" evidence="2">
    <location>
        <begin position="131"/>
        <end position="284"/>
    </location>
</feature>
<evidence type="ECO:0008006" key="4">
    <source>
        <dbReference type="Google" id="ProtNLM"/>
    </source>
</evidence>
<feature type="domain" description="AAA" evidence="1">
    <location>
        <begin position="15"/>
        <end position="91"/>
    </location>
</feature>
<evidence type="ECO:0000259" key="2">
    <source>
        <dbReference type="Pfam" id="PF13635"/>
    </source>
</evidence>
<sequence>LLAPEVYREYTARPERLREIAAGAEGKIIIIDEVQKIPELLDVVHGLIEGGMGLQFILTGSSARKLKRTGVDLLAGRAIVKTMHPFMASELKESFSLAKSLKFGMVPLIVNSLDPAETLASYVALYLREEVQMEGIVRNIGAFSRFLEAVSFSHGSTLNVSDVARECQVKRKTVDNYLSILDDLLLSFQVPVFSRRAKRHLISHPKFYYFDSGVFQSLRPAGPLDSPQEIDGGALEGLVAQHLRAWIAYSNNASSLYYWRTKSGVEVDFVLYGEDTFLAIEVKNSTRINSKILKGLKTFKDDYPEAQAMILYRGEERLVINDILCLPCDQFLQQLIPGEAIIANPVYA</sequence>
<evidence type="ECO:0000313" key="3">
    <source>
        <dbReference type="EMBL" id="VAW39497.1"/>
    </source>
</evidence>
<name>A0A3B0VMD7_9ZZZZ</name>
<protein>
    <recommendedName>
        <fullName evidence="4">ATPase</fullName>
    </recommendedName>
</protein>
<dbReference type="SUPFAM" id="SSF52540">
    <property type="entry name" value="P-loop containing nucleoside triphosphate hydrolases"/>
    <property type="match status" value="1"/>
</dbReference>
<dbReference type="AlphaFoldDB" id="A0A3B0VMD7"/>
<accession>A0A3B0VMD7</accession>
<dbReference type="EMBL" id="UOEX01000284">
    <property type="protein sequence ID" value="VAW39497.1"/>
    <property type="molecule type" value="Genomic_DNA"/>
</dbReference>
<dbReference type="PANTHER" id="PTHR43566:SF2">
    <property type="entry name" value="DUF4143 DOMAIN-CONTAINING PROTEIN"/>
    <property type="match status" value="1"/>
</dbReference>
<dbReference type="InterPro" id="IPR025420">
    <property type="entry name" value="DUF4143"/>
</dbReference>
<feature type="non-terminal residue" evidence="3">
    <location>
        <position position="1"/>
    </location>
</feature>